<evidence type="ECO:0000313" key="3">
    <source>
        <dbReference type="Proteomes" id="UP001174909"/>
    </source>
</evidence>
<evidence type="ECO:0000256" key="1">
    <source>
        <dbReference type="SAM" id="MobiDB-lite"/>
    </source>
</evidence>
<reference evidence="2" key="1">
    <citation type="submission" date="2023-03" db="EMBL/GenBank/DDBJ databases">
        <authorList>
            <person name="Steffen K."/>
            <person name="Cardenas P."/>
        </authorList>
    </citation>
    <scope>NUCLEOTIDE SEQUENCE</scope>
</reference>
<sequence>MATKNKGQRPSEKSQPGTSSTRLEKSRKLAQKRRETYKDLMTGMMESLPFTQDVLTQLDYNSRLRLGLCFLKMKKLLEQPEGDSPKMIEAPPTAGCSSKTVVFQPGVLQELMIEYAEPTTLCISRVLYLQRSTRQLSSISLLIHTITNCV</sequence>
<proteinExistence type="predicted"/>
<name>A0AA35SSI3_GEOBA</name>
<keyword evidence="3" id="KW-1185">Reference proteome</keyword>
<dbReference type="Proteomes" id="UP001174909">
    <property type="component" value="Unassembled WGS sequence"/>
</dbReference>
<feature type="region of interest" description="Disordered" evidence="1">
    <location>
        <begin position="1"/>
        <end position="30"/>
    </location>
</feature>
<dbReference type="AlphaFoldDB" id="A0AA35SSI3"/>
<organism evidence="2 3">
    <name type="scientific">Geodia barretti</name>
    <name type="common">Barrett's horny sponge</name>
    <dbReference type="NCBI Taxonomy" id="519541"/>
    <lineage>
        <taxon>Eukaryota</taxon>
        <taxon>Metazoa</taxon>
        <taxon>Porifera</taxon>
        <taxon>Demospongiae</taxon>
        <taxon>Heteroscleromorpha</taxon>
        <taxon>Tetractinellida</taxon>
        <taxon>Astrophorina</taxon>
        <taxon>Geodiidae</taxon>
        <taxon>Geodia</taxon>
    </lineage>
</organism>
<accession>A0AA35SSI3</accession>
<protein>
    <submittedName>
        <fullName evidence="2">Uncharacterized protein</fullName>
    </submittedName>
</protein>
<evidence type="ECO:0000313" key="2">
    <source>
        <dbReference type="EMBL" id="CAI8034532.1"/>
    </source>
</evidence>
<feature type="non-terminal residue" evidence="2">
    <location>
        <position position="150"/>
    </location>
</feature>
<gene>
    <name evidence="2" type="ORF">GBAR_LOCUS19432</name>
</gene>
<dbReference type="EMBL" id="CASHTH010002737">
    <property type="protein sequence ID" value="CAI8034532.1"/>
    <property type="molecule type" value="Genomic_DNA"/>
</dbReference>
<comment type="caution">
    <text evidence="2">The sequence shown here is derived from an EMBL/GenBank/DDBJ whole genome shotgun (WGS) entry which is preliminary data.</text>
</comment>